<feature type="region of interest" description="Disordered" evidence="1">
    <location>
        <begin position="202"/>
        <end position="229"/>
    </location>
</feature>
<name>A0AAD3DFY1_9CHLO</name>
<evidence type="ECO:0000256" key="1">
    <source>
        <dbReference type="SAM" id="MobiDB-lite"/>
    </source>
</evidence>
<keyword evidence="3" id="KW-1185">Reference proteome</keyword>
<gene>
    <name evidence="2" type="ORF">Agub_g31</name>
</gene>
<evidence type="ECO:0000313" key="2">
    <source>
        <dbReference type="EMBL" id="GFR39953.1"/>
    </source>
</evidence>
<accession>A0AAD3DFY1</accession>
<protein>
    <submittedName>
        <fullName evidence="2">Uncharacterized protein</fullName>
    </submittedName>
</protein>
<reference evidence="2 3" key="1">
    <citation type="journal article" date="2021" name="Sci. Rep.">
        <title>Genome sequencing of the multicellular alga Astrephomene provides insights into convergent evolution of germ-soma differentiation.</title>
        <authorList>
            <person name="Yamashita S."/>
            <person name="Yamamoto K."/>
            <person name="Matsuzaki R."/>
            <person name="Suzuki S."/>
            <person name="Yamaguchi H."/>
            <person name="Hirooka S."/>
            <person name="Minakuchi Y."/>
            <person name="Miyagishima S."/>
            <person name="Kawachi M."/>
            <person name="Toyoda A."/>
            <person name="Nozaki H."/>
        </authorList>
    </citation>
    <scope>NUCLEOTIDE SEQUENCE [LARGE SCALE GENOMIC DNA]</scope>
    <source>
        <strain evidence="2 3">NIES-4017</strain>
    </source>
</reference>
<organism evidence="2 3">
    <name type="scientific">Astrephomene gubernaculifera</name>
    <dbReference type="NCBI Taxonomy" id="47775"/>
    <lineage>
        <taxon>Eukaryota</taxon>
        <taxon>Viridiplantae</taxon>
        <taxon>Chlorophyta</taxon>
        <taxon>core chlorophytes</taxon>
        <taxon>Chlorophyceae</taxon>
        <taxon>CS clade</taxon>
        <taxon>Chlamydomonadales</taxon>
        <taxon>Astrephomenaceae</taxon>
        <taxon>Astrephomene</taxon>
    </lineage>
</organism>
<dbReference type="Proteomes" id="UP001054857">
    <property type="component" value="Unassembled WGS sequence"/>
</dbReference>
<sequence>MVFGREAAVVVKGRDGRTVLIQSRGIDMHQAGHAASEAMTLMQASNQGGDPWDILSSTQGAPMMCGRLNVMHNKFAVTYRVAGGLVLLLVTPPAANALGCVQLLGGLLRVVGGGAGGGGGGWGGGGEGRAAAELVPERVHKRFGEVFLAVEALLGSYGVLDPPAATARALASLDAIFDKAGGADKAADKADKGGGGKAAAAAAAAADKGLPGPESPRTPPAGGGRGRSTRRTLQGVIDQLALLAFPVGGAMQGVAPRPGFQLPEGGVAAAHHAMAAAGGRPRDPFAPVPLAPAGTALPGPSASSAELFGEDDIFGLGGGAAKAAAAAKQPTATAPAAAAAKAAPAASADPNDPFAASDPFAPAPAATAAGDASWTSFGGAAAADAAGNKAPAAAAAATKTPAVGFEDNAFGAAADGFGD</sequence>
<feature type="non-terminal residue" evidence="2">
    <location>
        <position position="1"/>
    </location>
</feature>
<dbReference type="EMBL" id="BMAR01000001">
    <property type="protein sequence ID" value="GFR39953.1"/>
    <property type="molecule type" value="Genomic_DNA"/>
</dbReference>
<evidence type="ECO:0000313" key="3">
    <source>
        <dbReference type="Proteomes" id="UP001054857"/>
    </source>
</evidence>
<dbReference type="AlphaFoldDB" id="A0AAD3DFY1"/>
<proteinExistence type="predicted"/>
<comment type="caution">
    <text evidence="2">The sequence shown here is derived from an EMBL/GenBank/DDBJ whole genome shotgun (WGS) entry which is preliminary data.</text>
</comment>